<keyword evidence="5 7" id="KW-0732">Signal</keyword>
<dbReference type="GO" id="GO:0043546">
    <property type="term" value="F:molybdopterin cofactor binding"/>
    <property type="evidence" value="ECO:0007669"/>
    <property type="project" value="InterPro"/>
</dbReference>
<dbReference type="SUPFAM" id="SSF50692">
    <property type="entry name" value="ADC-like"/>
    <property type="match status" value="1"/>
</dbReference>
<evidence type="ECO:0000256" key="7">
    <source>
        <dbReference type="SAM" id="SignalP"/>
    </source>
</evidence>
<organism evidence="11 12">
    <name type="scientific">Marinobacter psychrophilus</name>
    <dbReference type="NCBI Taxonomy" id="330734"/>
    <lineage>
        <taxon>Bacteria</taxon>
        <taxon>Pseudomonadati</taxon>
        <taxon>Pseudomonadota</taxon>
        <taxon>Gammaproteobacteria</taxon>
        <taxon>Pseudomonadales</taxon>
        <taxon>Marinobacteraceae</taxon>
        <taxon>Marinobacter</taxon>
    </lineage>
</organism>
<dbReference type="AlphaFoldDB" id="A0A0H4IAM0"/>
<dbReference type="PANTHER" id="PTHR43742">
    <property type="entry name" value="TRIMETHYLAMINE-N-OXIDE REDUCTASE"/>
    <property type="match status" value="1"/>
</dbReference>
<keyword evidence="3" id="KW-0500">Molybdenum</keyword>
<dbReference type="Pfam" id="PF01568">
    <property type="entry name" value="Molydop_binding"/>
    <property type="match status" value="1"/>
</dbReference>
<dbReference type="SUPFAM" id="SSF53706">
    <property type="entry name" value="Formate dehydrogenase/DMSO reductase, domains 1-3"/>
    <property type="match status" value="1"/>
</dbReference>
<dbReference type="Pfam" id="PF10518">
    <property type="entry name" value="TAT_signal"/>
    <property type="match status" value="1"/>
</dbReference>
<evidence type="ECO:0000259" key="10">
    <source>
        <dbReference type="Pfam" id="PF18364"/>
    </source>
</evidence>
<dbReference type="InterPro" id="IPR006656">
    <property type="entry name" value="Mopterin_OxRdtase"/>
</dbReference>
<keyword evidence="4" id="KW-0479">Metal-binding</keyword>
<dbReference type="SUPFAM" id="SSF46626">
    <property type="entry name" value="Cytochrome c"/>
    <property type="match status" value="1"/>
</dbReference>
<dbReference type="InterPro" id="IPR006311">
    <property type="entry name" value="TAT_signal"/>
</dbReference>
<dbReference type="NCBIfam" id="TIGR01409">
    <property type="entry name" value="TAT_signal_seq"/>
    <property type="match status" value="1"/>
</dbReference>
<evidence type="ECO:0000256" key="6">
    <source>
        <dbReference type="ARBA" id="ARBA00023002"/>
    </source>
</evidence>
<dbReference type="RefSeq" id="WP_048384789.1">
    <property type="nucleotide sequence ID" value="NZ_CP011494.1"/>
</dbReference>
<feature type="chain" id="PRO_5005206570" evidence="7">
    <location>
        <begin position="33"/>
        <end position="883"/>
    </location>
</feature>
<feature type="domain" description="Molybdopterin dinucleotide-binding" evidence="9">
    <location>
        <begin position="655"/>
        <end position="771"/>
    </location>
</feature>
<evidence type="ECO:0000313" key="11">
    <source>
        <dbReference type="EMBL" id="AKO52092.1"/>
    </source>
</evidence>
<dbReference type="GO" id="GO:0020037">
    <property type="term" value="F:heme binding"/>
    <property type="evidence" value="ECO:0007669"/>
    <property type="project" value="InterPro"/>
</dbReference>
<dbReference type="STRING" id="330734.ABA45_06340"/>
<comment type="similarity">
    <text evidence="2">Belongs to the prokaryotic molybdopterin-containing oxidoreductase family.</text>
</comment>
<dbReference type="GO" id="GO:0009055">
    <property type="term" value="F:electron transfer activity"/>
    <property type="evidence" value="ECO:0007669"/>
    <property type="project" value="InterPro"/>
</dbReference>
<accession>A0A0H4IAM0</accession>
<dbReference type="InterPro" id="IPR041460">
    <property type="entry name" value="Molybdopterin_N"/>
</dbReference>
<comment type="cofactor">
    <cofactor evidence="1">
        <name>Mo-bis(molybdopterin guanine dinucleotide)</name>
        <dbReference type="ChEBI" id="CHEBI:60539"/>
    </cofactor>
</comment>
<dbReference type="GO" id="GO:0030288">
    <property type="term" value="C:outer membrane-bounded periplasmic space"/>
    <property type="evidence" value="ECO:0007669"/>
    <property type="project" value="TreeGrafter"/>
</dbReference>
<evidence type="ECO:0000256" key="2">
    <source>
        <dbReference type="ARBA" id="ARBA00010312"/>
    </source>
</evidence>
<keyword evidence="6" id="KW-0560">Oxidoreductase</keyword>
<dbReference type="Gene3D" id="3.90.55.10">
    <property type="entry name" value="Dimethylsulfoxide Reductase, domain 3"/>
    <property type="match status" value="1"/>
</dbReference>
<proteinExistence type="inferred from homology"/>
<name>A0A0H4IAM0_9GAMM</name>
<dbReference type="Gene3D" id="3.40.228.10">
    <property type="entry name" value="Dimethylsulfoxide Reductase, domain 2"/>
    <property type="match status" value="1"/>
</dbReference>
<dbReference type="GO" id="GO:0030151">
    <property type="term" value="F:molybdenum ion binding"/>
    <property type="evidence" value="ECO:0007669"/>
    <property type="project" value="TreeGrafter"/>
</dbReference>
<sequence length="883" mass="98390">MSVSRRQFLKASAATAAYATGLTLFSATAVFGDDTVLIPHASHYGPFKAVVKNGRFIGVQPLKDIDAMPTKMLTEGVLSRTYHRTRVMYPMVRKSYLENVGGFIHPELRGKEPFVRVSWDVALALTANAVLETVERYDNEAVFSSSYGGWSHAGALRPNVLQGRLFGLIGGCTTTTGDYSGGASQISLPHIIGDMEVYSAQTSWEEIRDNTEVFVWVGVDPTKNNRIEYRVADHQMYPRWEQIRDSGVKSVSINPQQTLTDDTMNAEWVKIIPNTDVALFLAMSYHLVKSNKHDKKYLAKYAVGFDKVEKYLMGEDSNDGFEKTPEWASEITGIPAEKIVEMAELFASKRTQFAGAWSLQRASHGEMTHWAIINFAAIAGKIGKPGEGVGFSWHYGGGGMPQSGGTMPTGLPQGRNPVKTRCPASRITEMLTNPGAPFYRDGQKYNYPRVRMIYNAGVNYLSHQQDTNELIFALRKKVDTIVCQDPWWTASMQYADIVLPATSSLERNDITSGGTYSNDKIYAMRQVIEPVGESLDDFEIFRRLAAVFGVEQSFTEGFSVMQIIERAYKNSSAEMPFEEFWEKGVAPVKVPEEARHWVRHGDFYKDPVKTPLHTASGKIEMYCDAIAAFNIEDCPPMPTWMEPFEYLGNAKEGQLHVVSPHPRMRLHSQMANASIRHIDNIKGREFIFINPEDAAERGITDGDLIEVYNDRGALIGGAKVWDKIMKGVLSIQEGVWLSLDSKGRCNSGAVNILTSSQASSNLSQATAANTCVAWVKKCTDPEGENMAYHPPEVLYSNAVIDITALDIATRSREIKSSAGADMTPGEKLFYNRCTLCHVPREPSDYTKKQWEGITQSMFPRAGLNTDERKTVLDFLFKHAKDAK</sequence>
<protein>
    <submittedName>
        <fullName evidence="11">Trimethylamine-N-oxide reductase</fullName>
    </submittedName>
</protein>
<dbReference type="InterPro" id="IPR036909">
    <property type="entry name" value="Cyt_c-like_dom_sf"/>
</dbReference>
<evidence type="ECO:0000259" key="8">
    <source>
        <dbReference type="Pfam" id="PF00384"/>
    </source>
</evidence>
<evidence type="ECO:0000313" key="12">
    <source>
        <dbReference type="Proteomes" id="UP000036406"/>
    </source>
</evidence>
<dbReference type="EMBL" id="CP011494">
    <property type="protein sequence ID" value="AKO52092.1"/>
    <property type="molecule type" value="Genomic_DNA"/>
</dbReference>
<evidence type="ECO:0000256" key="1">
    <source>
        <dbReference type="ARBA" id="ARBA00001942"/>
    </source>
</evidence>
<dbReference type="GO" id="GO:0016491">
    <property type="term" value="F:oxidoreductase activity"/>
    <property type="evidence" value="ECO:0007669"/>
    <property type="project" value="UniProtKB-KW"/>
</dbReference>
<dbReference type="GO" id="GO:0009061">
    <property type="term" value="P:anaerobic respiration"/>
    <property type="evidence" value="ECO:0007669"/>
    <property type="project" value="TreeGrafter"/>
</dbReference>
<feature type="domain" description="Molybdopterin oxidoreductase N-terminal" evidence="10">
    <location>
        <begin position="40"/>
        <end position="82"/>
    </location>
</feature>
<gene>
    <name evidence="11" type="ORF">ABA45_06340</name>
</gene>
<dbReference type="Proteomes" id="UP000036406">
    <property type="component" value="Chromosome"/>
</dbReference>
<reference evidence="11 12" key="1">
    <citation type="submission" date="2015-05" db="EMBL/GenBank/DDBJ databases">
        <title>Complete genome of Marinobacter psychrophilus strain 20041T isolated from sea-ice of the Canadian Basin.</title>
        <authorList>
            <person name="Song L."/>
            <person name="Ren L."/>
            <person name="Yu Y."/>
            <person name="Wang X."/>
        </authorList>
    </citation>
    <scope>NUCLEOTIDE SEQUENCE [LARGE SCALE GENOMIC DNA]</scope>
    <source>
        <strain evidence="11 12">20041</strain>
    </source>
</reference>
<dbReference type="InterPro" id="IPR009010">
    <property type="entry name" value="Asp_de-COase-like_dom_sf"/>
</dbReference>
<dbReference type="InterPro" id="IPR019546">
    <property type="entry name" value="TAT_signal_bac_arc"/>
</dbReference>
<dbReference type="Pfam" id="PF00384">
    <property type="entry name" value="Molybdopterin"/>
    <property type="match status" value="1"/>
</dbReference>
<dbReference type="Gene3D" id="2.40.40.20">
    <property type="match status" value="1"/>
</dbReference>
<evidence type="ECO:0000259" key="9">
    <source>
        <dbReference type="Pfam" id="PF01568"/>
    </source>
</evidence>
<feature type="domain" description="Molybdopterin oxidoreductase" evidence="8">
    <location>
        <begin position="86"/>
        <end position="546"/>
    </location>
</feature>
<feature type="signal peptide" evidence="7">
    <location>
        <begin position="1"/>
        <end position="32"/>
    </location>
</feature>
<dbReference type="PROSITE" id="PS51318">
    <property type="entry name" value="TAT"/>
    <property type="match status" value="1"/>
</dbReference>
<evidence type="ECO:0000256" key="4">
    <source>
        <dbReference type="ARBA" id="ARBA00022723"/>
    </source>
</evidence>
<evidence type="ECO:0000256" key="3">
    <source>
        <dbReference type="ARBA" id="ARBA00022505"/>
    </source>
</evidence>
<dbReference type="InterPro" id="IPR050612">
    <property type="entry name" value="Prok_Mopterin_Oxidored"/>
</dbReference>
<keyword evidence="12" id="KW-1185">Reference proteome</keyword>
<dbReference type="InterPro" id="IPR006657">
    <property type="entry name" value="MoPterin_dinucl-bd_dom"/>
</dbReference>
<dbReference type="Pfam" id="PF18364">
    <property type="entry name" value="Molybdopterin_N"/>
    <property type="match status" value="1"/>
</dbReference>
<dbReference type="PANTHER" id="PTHR43742:SF10">
    <property type="entry name" value="TRIMETHYLAMINE-N-OXIDE REDUCTASE 2"/>
    <property type="match status" value="1"/>
</dbReference>
<dbReference type="Gene3D" id="3.40.50.740">
    <property type="match status" value="1"/>
</dbReference>
<dbReference type="PATRIC" id="fig|330734.3.peg.1341"/>
<dbReference type="KEGG" id="mpq:ABA45_06340"/>
<evidence type="ECO:0000256" key="5">
    <source>
        <dbReference type="ARBA" id="ARBA00022729"/>
    </source>
</evidence>